<gene>
    <name evidence="2" type="ORF">FXB38_03410</name>
</gene>
<accession>A0A5S4WZU4</accession>
<sequence length="75" mass="7911">MSSKQPKLYTPTSKDMRENPLIGGSKGTNMAGTSPDDLEDAMGENTIEGDVENDVTIGGGIDKDVARSGSPRRGR</sequence>
<evidence type="ECO:0000313" key="3">
    <source>
        <dbReference type="Proteomes" id="UP000324853"/>
    </source>
</evidence>
<dbReference type="EMBL" id="VSSR01000007">
    <property type="protein sequence ID" value="TYL87543.1"/>
    <property type="molecule type" value="Genomic_DNA"/>
</dbReference>
<keyword evidence="3" id="KW-1185">Reference proteome</keyword>
<feature type="compositionally biased region" description="Acidic residues" evidence="1">
    <location>
        <begin position="36"/>
        <end position="53"/>
    </location>
</feature>
<dbReference type="RefSeq" id="WP_148749366.1">
    <property type="nucleotide sequence ID" value="NZ_VSSR01000007.1"/>
</dbReference>
<evidence type="ECO:0000313" key="2">
    <source>
        <dbReference type="EMBL" id="TYL87543.1"/>
    </source>
</evidence>
<reference evidence="2 3" key="1">
    <citation type="submission" date="2019-08" db="EMBL/GenBank/DDBJ databases">
        <title>Bradyrhizobium hipponensis sp. nov., a rhizobium isolated from a Lupinus angustifolius root nodule in Tunisia.</title>
        <authorList>
            <person name="Off K."/>
            <person name="Rejili M."/>
            <person name="Mars M."/>
            <person name="Brachmann A."/>
            <person name="Marin M."/>
        </authorList>
    </citation>
    <scope>NUCLEOTIDE SEQUENCE [LARGE SCALE GENOMIC DNA]</scope>
    <source>
        <strain evidence="2 3">CTAW11</strain>
    </source>
</reference>
<name>A0A5S4WZU4_9BRAD</name>
<evidence type="ECO:0000256" key="1">
    <source>
        <dbReference type="SAM" id="MobiDB-lite"/>
    </source>
</evidence>
<dbReference type="OrthoDB" id="8281596at2"/>
<feature type="region of interest" description="Disordered" evidence="1">
    <location>
        <begin position="1"/>
        <end position="75"/>
    </location>
</feature>
<protein>
    <submittedName>
        <fullName evidence="2">Uncharacterized protein</fullName>
    </submittedName>
</protein>
<proteinExistence type="predicted"/>
<comment type="caution">
    <text evidence="2">The sequence shown here is derived from an EMBL/GenBank/DDBJ whole genome shotgun (WGS) entry which is preliminary data.</text>
</comment>
<dbReference type="AlphaFoldDB" id="A0A5S4WZU4"/>
<feature type="compositionally biased region" description="Polar residues" evidence="1">
    <location>
        <begin position="1"/>
        <end position="13"/>
    </location>
</feature>
<organism evidence="2 3">
    <name type="scientific">Bradyrhizobium cytisi</name>
    <dbReference type="NCBI Taxonomy" id="515489"/>
    <lineage>
        <taxon>Bacteria</taxon>
        <taxon>Pseudomonadati</taxon>
        <taxon>Pseudomonadota</taxon>
        <taxon>Alphaproteobacteria</taxon>
        <taxon>Hyphomicrobiales</taxon>
        <taxon>Nitrobacteraceae</taxon>
        <taxon>Bradyrhizobium</taxon>
    </lineage>
</organism>
<dbReference type="Proteomes" id="UP000324853">
    <property type="component" value="Unassembled WGS sequence"/>
</dbReference>